<sequence length="418" mass="45439">MTAVPPVLAVGPGGVEEDIAEAYARVRAFDADGRGPGAGDPHAEFAALRRRGGVHRSTLERVFTGADGNGADGSGAEPVAAWHVVTYEAAEQVLRDEHVFSSSAYDDNMGRVVGRSFLQMDGHEHRVWRSVLHGAFHRQAVSGRRARIRRAVADRLRHLAREGGGDLVSEVAFPLALTTIADMVGFPPGTRVGTLYTWAVGLLDDADGKIATGLAEWLGTPSAWPPDSVVGLLLRHDDPALGTGPELLPVVRLLLSTGTEPPFRSLATLMYVVLGERAVSDAVRRDASLAPAVVQECWRWECPLTWVLRRCAADTELCGERLRRGDLVCVNLASANRDERRWDRADRFDPHREPRPHLALGTGPHICLGRHLAALEAEELLDALLEATATPWHPGLALDTDGVTGRGFRSPRRLTVRW</sequence>
<dbReference type="PRINTS" id="PR00359">
    <property type="entry name" value="BP450"/>
</dbReference>
<dbReference type="RefSeq" id="WP_030656320.1">
    <property type="nucleotide sequence ID" value="NZ_JBFAEG010000016.1"/>
</dbReference>
<organism evidence="2 3">
    <name type="scientific">Streptomyces flaveolus</name>
    <dbReference type="NCBI Taxonomy" id="67297"/>
    <lineage>
        <taxon>Bacteria</taxon>
        <taxon>Bacillati</taxon>
        <taxon>Actinomycetota</taxon>
        <taxon>Actinomycetes</taxon>
        <taxon>Kitasatosporales</taxon>
        <taxon>Streptomycetaceae</taxon>
        <taxon>Streptomyces</taxon>
    </lineage>
</organism>
<dbReference type="EMBL" id="JBFAEG010000016">
    <property type="protein sequence ID" value="MEU5709666.1"/>
    <property type="molecule type" value="Genomic_DNA"/>
</dbReference>
<dbReference type="InterPro" id="IPR036396">
    <property type="entry name" value="Cyt_P450_sf"/>
</dbReference>
<dbReference type="PANTHER" id="PTHR46696:SF1">
    <property type="entry name" value="CYTOCHROME P450 YJIB-RELATED"/>
    <property type="match status" value="1"/>
</dbReference>
<proteinExistence type="inferred from homology"/>
<dbReference type="Gene3D" id="1.10.630.10">
    <property type="entry name" value="Cytochrome P450"/>
    <property type="match status" value="1"/>
</dbReference>
<protein>
    <submittedName>
        <fullName evidence="2">Cytochrome P450</fullName>
    </submittedName>
</protein>
<gene>
    <name evidence="2" type="ORF">AB0H04_22785</name>
</gene>
<dbReference type="InterPro" id="IPR001128">
    <property type="entry name" value="Cyt_P450"/>
</dbReference>
<keyword evidence="3" id="KW-1185">Reference proteome</keyword>
<dbReference type="SUPFAM" id="SSF48264">
    <property type="entry name" value="Cytochrome P450"/>
    <property type="match status" value="1"/>
</dbReference>
<accession>A0ABV3ACJ4</accession>
<dbReference type="Proteomes" id="UP001551011">
    <property type="component" value="Unassembled WGS sequence"/>
</dbReference>
<dbReference type="Pfam" id="PF00067">
    <property type="entry name" value="p450"/>
    <property type="match status" value="1"/>
</dbReference>
<name>A0ABV3ACJ4_9ACTN</name>
<evidence type="ECO:0000256" key="1">
    <source>
        <dbReference type="ARBA" id="ARBA00010617"/>
    </source>
</evidence>
<comment type="caution">
    <text evidence="2">The sequence shown here is derived from an EMBL/GenBank/DDBJ whole genome shotgun (WGS) entry which is preliminary data.</text>
</comment>
<dbReference type="InterPro" id="IPR002397">
    <property type="entry name" value="Cyt_P450_B"/>
</dbReference>
<dbReference type="PANTHER" id="PTHR46696">
    <property type="entry name" value="P450, PUTATIVE (EUROFUNG)-RELATED"/>
    <property type="match status" value="1"/>
</dbReference>
<reference evidence="2 3" key="1">
    <citation type="submission" date="2024-06" db="EMBL/GenBank/DDBJ databases">
        <title>The Natural Products Discovery Center: Release of the First 8490 Sequenced Strains for Exploring Actinobacteria Biosynthetic Diversity.</title>
        <authorList>
            <person name="Kalkreuter E."/>
            <person name="Kautsar S.A."/>
            <person name="Yang D."/>
            <person name="Bader C.D."/>
            <person name="Teijaro C.N."/>
            <person name="Fluegel L."/>
            <person name="Davis C.M."/>
            <person name="Simpson J.R."/>
            <person name="Lauterbach L."/>
            <person name="Steele A.D."/>
            <person name="Gui C."/>
            <person name="Meng S."/>
            <person name="Li G."/>
            <person name="Viehrig K."/>
            <person name="Ye F."/>
            <person name="Su P."/>
            <person name="Kiefer A.F."/>
            <person name="Nichols A."/>
            <person name="Cepeda A.J."/>
            <person name="Yan W."/>
            <person name="Fan B."/>
            <person name="Jiang Y."/>
            <person name="Adhikari A."/>
            <person name="Zheng C.-J."/>
            <person name="Schuster L."/>
            <person name="Cowan T.M."/>
            <person name="Smanski M.J."/>
            <person name="Chevrette M.G."/>
            <person name="De Carvalho L.P.S."/>
            <person name="Shen B."/>
        </authorList>
    </citation>
    <scope>NUCLEOTIDE SEQUENCE [LARGE SCALE GENOMIC DNA]</scope>
    <source>
        <strain evidence="2 3">NPDC020594</strain>
    </source>
</reference>
<evidence type="ECO:0000313" key="3">
    <source>
        <dbReference type="Proteomes" id="UP001551011"/>
    </source>
</evidence>
<comment type="similarity">
    <text evidence="1">Belongs to the cytochrome P450 family.</text>
</comment>
<evidence type="ECO:0000313" key="2">
    <source>
        <dbReference type="EMBL" id="MEU5709666.1"/>
    </source>
</evidence>